<sequence length="44" mass="4954">MAFEHQSTAAENESDTIEVRTIFEGTIVFDVESTVLLAEMKHLL</sequence>
<accession>A0A9N9C489</accession>
<evidence type="ECO:0000313" key="1">
    <source>
        <dbReference type="EMBL" id="CAG8585964.1"/>
    </source>
</evidence>
<dbReference type="AlphaFoldDB" id="A0A9N9C489"/>
<comment type="caution">
    <text evidence="1">The sequence shown here is derived from an EMBL/GenBank/DDBJ whole genome shotgun (WGS) entry which is preliminary data.</text>
</comment>
<organism evidence="1 2">
    <name type="scientific">Dentiscutata erythropus</name>
    <dbReference type="NCBI Taxonomy" id="1348616"/>
    <lineage>
        <taxon>Eukaryota</taxon>
        <taxon>Fungi</taxon>
        <taxon>Fungi incertae sedis</taxon>
        <taxon>Mucoromycota</taxon>
        <taxon>Glomeromycotina</taxon>
        <taxon>Glomeromycetes</taxon>
        <taxon>Diversisporales</taxon>
        <taxon>Gigasporaceae</taxon>
        <taxon>Dentiscutata</taxon>
    </lineage>
</organism>
<dbReference type="Proteomes" id="UP000789405">
    <property type="component" value="Unassembled WGS sequence"/>
</dbReference>
<reference evidence="1" key="1">
    <citation type="submission" date="2021-06" db="EMBL/GenBank/DDBJ databases">
        <authorList>
            <person name="Kallberg Y."/>
            <person name="Tangrot J."/>
            <person name="Rosling A."/>
        </authorList>
    </citation>
    <scope>NUCLEOTIDE SEQUENCE</scope>
    <source>
        <strain evidence="1">MA453B</strain>
    </source>
</reference>
<gene>
    <name evidence="1" type="ORF">DERYTH_LOCUS6927</name>
</gene>
<protein>
    <submittedName>
        <fullName evidence="1">28380_t:CDS:1</fullName>
    </submittedName>
</protein>
<dbReference type="EMBL" id="CAJVPY010003243">
    <property type="protein sequence ID" value="CAG8585964.1"/>
    <property type="molecule type" value="Genomic_DNA"/>
</dbReference>
<name>A0A9N9C489_9GLOM</name>
<keyword evidence="2" id="KW-1185">Reference proteome</keyword>
<proteinExistence type="predicted"/>
<evidence type="ECO:0000313" key="2">
    <source>
        <dbReference type="Proteomes" id="UP000789405"/>
    </source>
</evidence>